<keyword evidence="1" id="KW-1133">Transmembrane helix</keyword>
<evidence type="ECO:0000313" key="2">
    <source>
        <dbReference type="EMBL" id="HBJ08071.1"/>
    </source>
</evidence>
<feature type="transmembrane region" description="Helical" evidence="1">
    <location>
        <begin position="292"/>
        <end position="310"/>
    </location>
</feature>
<evidence type="ECO:0008006" key="4">
    <source>
        <dbReference type="Google" id="ProtNLM"/>
    </source>
</evidence>
<feature type="transmembrane region" description="Helical" evidence="1">
    <location>
        <begin position="264"/>
        <end position="285"/>
    </location>
</feature>
<dbReference type="RefSeq" id="WP_022390080.1">
    <property type="nucleotide sequence ID" value="NZ_CAUAJF010000014.1"/>
</dbReference>
<gene>
    <name evidence="2" type="ORF">DDY73_03625</name>
</gene>
<dbReference type="EMBL" id="DNWC01000051">
    <property type="protein sequence ID" value="HBJ08071.1"/>
    <property type="molecule type" value="Genomic_DNA"/>
</dbReference>
<sequence length="577" mass="66676">MERKSDVILAIERMPQWVFLSILFLFQLIFIPQGLDFADEGFFMTFYQQIFNDPESVTYAFMYWFAGVLGGSLYALFPEDGLLLMRFAGVLIIVLTAAFVCRILKPYLPLWTIRVGVAMSVLYIFDDVPSLYYNNVSALLYVGGIGLLLKGIRAENSKGWIIGAGMIFALNAFTRIPNVLGVVFVLIILYEAWIFRKGIKWAVCTAAYFLTGYFSALLLVFLCMWRVGHLHPFFTCLDWIFHIGQSSEASHNIYSMFRTTVRQYLEIGFTGLFFAFWGICFFYLIRRFRNKTFIRIVAIFAFLVLASFLYFYGALYLLYFLSLATVLFLLWKEPSSIKTVALAAGMLLVIQPLGSDGAVDLVGRFSMFLTLPLVVAYSEKEVRELSVSRGISNRILRKTGSILLILFVCLSVQRHVSYTYFDQGSRFKKIYSVDHLFLRGIYTSQKRASVSQEVLSALDRYVSEGDYTLIYDNSPMLHYLTQTKPYAYNPWLYLYDKDLLQEALSRAGRERQALPVVVLQKFKGLWIDWPDGYSDDYMANDANKGKNLLINRFLHKNKYLKIWTNGYYEIWLPKYEK</sequence>
<proteinExistence type="predicted"/>
<comment type="caution">
    <text evidence="2">The sequence shown here is derived from an EMBL/GenBank/DDBJ whole genome shotgun (WGS) entry which is preliminary data.</text>
</comment>
<dbReference type="Proteomes" id="UP000262954">
    <property type="component" value="Unassembled WGS sequence"/>
</dbReference>
<name>A0A316R2X8_9BACT</name>
<reference evidence="2 3" key="1">
    <citation type="journal article" date="2018" name="Nat. Biotechnol.">
        <title>A standardized bacterial taxonomy based on genome phylogeny substantially revises the tree of life.</title>
        <authorList>
            <person name="Parks D.H."/>
            <person name="Chuvochina M."/>
            <person name="Waite D.W."/>
            <person name="Rinke C."/>
            <person name="Skarshewski A."/>
            <person name="Chaumeil P.A."/>
            <person name="Hugenholtz P."/>
        </authorList>
    </citation>
    <scope>NUCLEOTIDE SEQUENCE [LARGE SCALE GENOMIC DNA]</scope>
    <source>
        <strain evidence="2">UBA11482</strain>
    </source>
</reference>
<feature type="transmembrane region" description="Helical" evidence="1">
    <location>
        <begin position="108"/>
        <end position="125"/>
    </location>
</feature>
<feature type="transmembrane region" description="Helical" evidence="1">
    <location>
        <begin position="56"/>
        <end position="77"/>
    </location>
</feature>
<feature type="transmembrane region" description="Helical" evidence="1">
    <location>
        <begin position="131"/>
        <end position="149"/>
    </location>
</feature>
<feature type="transmembrane region" description="Helical" evidence="1">
    <location>
        <begin position="207"/>
        <end position="227"/>
    </location>
</feature>
<dbReference type="AlphaFoldDB" id="A0A316R2X8"/>
<evidence type="ECO:0000313" key="3">
    <source>
        <dbReference type="Proteomes" id="UP000262954"/>
    </source>
</evidence>
<accession>A0A316R2X8</accession>
<organism evidence="2 3">
    <name type="scientific">Coprobacter fastidiosus</name>
    <dbReference type="NCBI Taxonomy" id="1099853"/>
    <lineage>
        <taxon>Bacteria</taxon>
        <taxon>Pseudomonadati</taxon>
        <taxon>Bacteroidota</taxon>
        <taxon>Bacteroidia</taxon>
        <taxon>Bacteroidales</taxon>
        <taxon>Barnesiellaceae</taxon>
        <taxon>Coprobacter</taxon>
    </lineage>
</organism>
<evidence type="ECO:0000256" key="1">
    <source>
        <dbReference type="SAM" id="Phobius"/>
    </source>
</evidence>
<keyword evidence="1" id="KW-0812">Transmembrane</keyword>
<feature type="transmembrane region" description="Helical" evidence="1">
    <location>
        <begin position="83"/>
        <end position="101"/>
    </location>
</feature>
<keyword evidence="1" id="KW-0472">Membrane</keyword>
<feature type="transmembrane region" description="Helical" evidence="1">
    <location>
        <begin position="17"/>
        <end position="35"/>
    </location>
</feature>
<protein>
    <recommendedName>
        <fullName evidence="4">Glycosyltransferase RgtA/B/C/D-like domain-containing protein</fullName>
    </recommendedName>
</protein>
<feature type="transmembrane region" description="Helical" evidence="1">
    <location>
        <begin position="179"/>
        <end position="195"/>
    </location>
</feature>